<feature type="transmembrane region" description="Helical" evidence="14">
    <location>
        <begin position="433"/>
        <end position="456"/>
    </location>
</feature>
<name>A0A8C4RVU0_ERPCA</name>
<dbReference type="GeneTree" id="ENSGT00390000012906"/>
<dbReference type="GO" id="GO:0005789">
    <property type="term" value="C:endoplasmic reticulum membrane"/>
    <property type="evidence" value="ECO:0007669"/>
    <property type="project" value="UniProtKB-SubCell"/>
</dbReference>
<evidence type="ECO:0000256" key="4">
    <source>
        <dbReference type="ARBA" id="ARBA00011967"/>
    </source>
</evidence>
<dbReference type="Ensembl" id="ENSECRT00000007693.1">
    <property type="protein sequence ID" value="ENSECRP00000007572.1"/>
    <property type="gene ID" value="ENSECRG00000005043.1"/>
</dbReference>
<dbReference type="Pfam" id="PF04922">
    <property type="entry name" value="DIE2_ALG10"/>
    <property type="match status" value="1"/>
</dbReference>
<dbReference type="PROSITE" id="PS51257">
    <property type="entry name" value="PROKAR_LIPOPROTEIN"/>
    <property type="match status" value="1"/>
</dbReference>
<gene>
    <name evidence="15" type="primary">ALG10B</name>
    <name evidence="15" type="synonym">alg10</name>
</gene>
<feature type="transmembrane region" description="Helical" evidence="14">
    <location>
        <begin position="156"/>
        <end position="183"/>
    </location>
</feature>
<feature type="transmembrane region" description="Helical" evidence="14">
    <location>
        <begin position="247"/>
        <end position="270"/>
    </location>
</feature>
<evidence type="ECO:0000313" key="16">
    <source>
        <dbReference type="Proteomes" id="UP000694620"/>
    </source>
</evidence>
<keyword evidence="6 14" id="KW-0328">Glycosyltransferase</keyword>
<evidence type="ECO:0000256" key="7">
    <source>
        <dbReference type="ARBA" id="ARBA00022679"/>
    </source>
</evidence>
<keyword evidence="10 14" id="KW-1133">Transmembrane helix</keyword>
<dbReference type="AlphaFoldDB" id="A0A8C4RVU0"/>
<evidence type="ECO:0000256" key="13">
    <source>
        <dbReference type="ARBA" id="ARBA00048064"/>
    </source>
</evidence>
<reference evidence="15" key="2">
    <citation type="submission" date="2025-08" db="UniProtKB">
        <authorList>
            <consortium name="Ensembl"/>
        </authorList>
    </citation>
    <scope>IDENTIFICATION</scope>
</reference>
<feature type="transmembrane region" description="Helical" evidence="14">
    <location>
        <begin position="6"/>
        <end position="25"/>
    </location>
</feature>
<proteinExistence type="inferred from homology"/>
<evidence type="ECO:0000256" key="14">
    <source>
        <dbReference type="PIRNR" id="PIRNR028810"/>
    </source>
</evidence>
<evidence type="ECO:0000256" key="6">
    <source>
        <dbReference type="ARBA" id="ARBA00022676"/>
    </source>
</evidence>
<keyword evidence="16" id="KW-1185">Reference proteome</keyword>
<keyword evidence="7" id="KW-0808">Transferase</keyword>
<dbReference type="PANTHER" id="PTHR12989:SF10">
    <property type="entry name" value="DOL-P-GLC:GLC(2)MAN(9)GLCNAC(2)-PP-DOL ALPHA-1,2-GLUCOSYLTRANSFERASE-RELATED"/>
    <property type="match status" value="1"/>
</dbReference>
<evidence type="ECO:0000256" key="11">
    <source>
        <dbReference type="ARBA" id="ARBA00023136"/>
    </source>
</evidence>
<keyword evidence="11 14" id="KW-0472">Membrane</keyword>
<feature type="transmembrane region" description="Helical" evidence="14">
    <location>
        <begin position="290"/>
        <end position="312"/>
    </location>
</feature>
<comment type="similarity">
    <text evidence="3 14">Belongs to the ALG10 glucosyltransferase family.</text>
</comment>
<dbReference type="Proteomes" id="UP000694620">
    <property type="component" value="Chromosome 1"/>
</dbReference>
<feature type="transmembrane region" description="Helical" evidence="14">
    <location>
        <begin position="324"/>
        <end position="348"/>
    </location>
</feature>
<organism evidence="15 16">
    <name type="scientific">Erpetoichthys calabaricus</name>
    <name type="common">Rope fish</name>
    <name type="synonym">Calamoichthys calabaricus</name>
    <dbReference type="NCBI Taxonomy" id="27687"/>
    <lineage>
        <taxon>Eukaryota</taxon>
        <taxon>Metazoa</taxon>
        <taxon>Chordata</taxon>
        <taxon>Craniata</taxon>
        <taxon>Vertebrata</taxon>
        <taxon>Euteleostomi</taxon>
        <taxon>Actinopterygii</taxon>
        <taxon>Polypteriformes</taxon>
        <taxon>Polypteridae</taxon>
        <taxon>Erpetoichthys</taxon>
    </lineage>
</organism>
<comment type="catalytic activity">
    <reaction evidence="13">
        <text>an alpha-D-Glc-(1-&gt;3)-alpha-D-Glc-(1-&gt;3)-alpha-D-Man-(1-&gt;2)-alpha-D-Man-(1-&gt;2)-alpha-D-Man-(1-&gt;3)-[alpha-D-Man-(1-&gt;2)-alpha-D-Man-(1-&gt;3)-[alpha-D-Man-(1-&gt;2)-alpha-D-Man-(1-&gt;6)]-alpha-D-Man-(1-&gt;6)]-beta-D-Man-(1-&gt;4)-beta-D-GlcNAc-(1-&gt;4)-alpha-D-GlcNAc-diphospho-di-trans,poly-cis-dolichol + a di-trans,poly-cis-dolichyl beta-D-glucosyl phosphate = a alpha-D-Glc-(1-&gt;2)-alpha-D-Glc-(1-&gt;3)-alpha-D-Glc-(1-&gt;3)-alpha-D-Man-(1-&gt;2)-alpha-D-Man-(1-&gt;2)-alpha-D-Man-(1-&gt;3)-[alpha-D-Man-(1-&gt;2)-alpha-D-Man-(1-&gt;3)-[alpha-D-Man-(1-&gt;2)-alpha-D-Man-(1-&gt;6)]-alpha-D-Man-(1-&gt;6)]-beta-D-Man-(1-&gt;4)-beta-D-GlcNAc-(1-&gt;4)-alpha-D-GlcNAc-diphospho-di-trans,poly-cis-dolichol + a di-trans,poly-cis-dolichyl phosphate + H(+)</text>
        <dbReference type="Rhea" id="RHEA:29543"/>
        <dbReference type="Rhea" id="RHEA-COMP:19498"/>
        <dbReference type="Rhea" id="RHEA-COMP:19502"/>
        <dbReference type="Rhea" id="RHEA-COMP:19512"/>
        <dbReference type="Rhea" id="RHEA-COMP:19522"/>
        <dbReference type="ChEBI" id="CHEBI:15378"/>
        <dbReference type="ChEBI" id="CHEBI:57525"/>
        <dbReference type="ChEBI" id="CHEBI:57683"/>
        <dbReference type="ChEBI" id="CHEBI:132522"/>
        <dbReference type="ChEBI" id="CHEBI:132523"/>
        <dbReference type="EC" id="2.4.1.256"/>
    </reaction>
    <physiologicalReaction direction="left-to-right" evidence="13">
        <dbReference type="Rhea" id="RHEA:29544"/>
    </physiologicalReaction>
</comment>
<evidence type="ECO:0000256" key="12">
    <source>
        <dbReference type="ARBA" id="ARBA00044727"/>
    </source>
</evidence>
<evidence type="ECO:0000256" key="10">
    <source>
        <dbReference type="ARBA" id="ARBA00022989"/>
    </source>
</evidence>
<dbReference type="EC" id="2.4.1.256" evidence="4 14"/>
<evidence type="ECO:0000256" key="9">
    <source>
        <dbReference type="ARBA" id="ARBA00022824"/>
    </source>
</evidence>
<feature type="transmembrane region" description="Helical" evidence="14">
    <location>
        <begin position="368"/>
        <end position="385"/>
    </location>
</feature>
<comment type="pathway">
    <text evidence="2">Protein modification; protein glycosylation.</text>
</comment>
<keyword evidence="8 14" id="KW-0812">Transmembrane</keyword>
<dbReference type="PIRSF" id="PIRSF028810">
    <property type="entry name" value="Alpha1_2_glucosyltferase_Alg10"/>
    <property type="match status" value="1"/>
</dbReference>
<dbReference type="PANTHER" id="PTHR12989">
    <property type="entry name" value="ALPHA-1,2-GLUCOSYLTRANSFERASE ALG10"/>
    <property type="match status" value="1"/>
</dbReference>
<dbReference type="GO" id="GO:0106073">
    <property type="term" value="F:dolichyl pyrophosphate Glc2Man9GlcNAc2 alpha-1,2-glucosyltransferase activity"/>
    <property type="evidence" value="ECO:0007669"/>
    <property type="project" value="UniProtKB-UniRule"/>
</dbReference>
<evidence type="ECO:0000256" key="3">
    <source>
        <dbReference type="ARBA" id="ARBA00010600"/>
    </source>
</evidence>
<comment type="subcellular location">
    <subcellularLocation>
        <location evidence="1">Endoplasmic reticulum membrane</location>
        <topology evidence="1">Multi-pass membrane protein</topology>
    </subcellularLocation>
</comment>
<dbReference type="InterPro" id="IPR016900">
    <property type="entry name" value="Alg10"/>
</dbReference>
<feature type="transmembrane region" description="Helical" evidence="14">
    <location>
        <begin position="392"/>
        <end position="413"/>
    </location>
</feature>
<reference evidence="15" key="3">
    <citation type="submission" date="2025-09" db="UniProtKB">
        <authorList>
            <consortium name="Ensembl"/>
        </authorList>
    </citation>
    <scope>IDENTIFICATION</scope>
</reference>
<feature type="transmembrane region" description="Helical" evidence="14">
    <location>
        <begin position="96"/>
        <end position="117"/>
    </location>
</feature>
<protein>
    <recommendedName>
        <fullName evidence="5 14">Dol-P-Glc:Glc(2)Man(9)GlcNAc(2)-PP-Dol alpha-1,2-glucosyltransferase</fullName>
        <ecNumber evidence="4 14">2.4.1.256</ecNumber>
    </recommendedName>
</protein>
<reference evidence="15" key="1">
    <citation type="submission" date="2021-06" db="EMBL/GenBank/DDBJ databases">
        <authorList>
            <consortium name="Wellcome Sanger Institute Data Sharing"/>
        </authorList>
    </citation>
    <scope>NUCLEOTIDE SEQUENCE [LARGE SCALE GENOMIC DNA]</scope>
</reference>
<evidence type="ECO:0000256" key="2">
    <source>
        <dbReference type="ARBA" id="ARBA00004922"/>
    </source>
</evidence>
<evidence type="ECO:0000256" key="1">
    <source>
        <dbReference type="ARBA" id="ARBA00004477"/>
    </source>
</evidence>
<feature type="transmembrane region" description="Helical" evidence="14">
    <location>
        <begin position="129"/>
        <end position="150"/>
    </location>
</feature>
<evidence type="ECO:0000256" key="5">
    <source>
        <dbReference type="ARBA" id="ARBA00018512"/>
    </source>
</evidence>
<sequence>MEKLESYIFSIVCSTFFLVSCFLFSKITREQRDPYMDEIFHIPQAQKYCEGRFGEWDSMITTLPGLYLVSVGIIKPTVWLAGWTGKAVCSPGMLRFINLLFSCGNLYLVYLILCKLHQKDKSVTASKRILSALALSTFPVLYFFTFLYYTESGSTFFSLFAYLMCLYESHKISALLGFCAVMFRQTNIIWVIFCAGHVVAQKMTETWKTTVTKKKENKIASSTDISITAIRNFLKFFMEYTLSTKNLIILLSIAWPYLLLVMSFIVFIIINRGIVVGDKSNHEACLHFPQLFYFFSFTLLFSFFHSFSFRKVLNFLSSLRKKPIFYLSVLALSLFLVWKFTYIHKYLVADSRHYTFYVWKKIFQKHEVVRYALVPGYVFAAWSFADSLKSKPLLWNLMFFLCLVIATVPQKLLEFRYFILPYLIYRLNASVPSVFRLLLELCLYTFVNALTFYIFLKKTFVWPNSEEVQRIMW</sequence>
<dbReference type="GO" id="GO:0006488">
    <property type="term" value="P:dolichol-linked oligosaccharide biosynthetic process"/>
    <property type="evidence" value="ECO:0007669"/>
    <property type="project" value="UniProtKB-UniRule"/>
</dbReference>
<feature type="transmembrane region" description="Helical" evidence="14">
    <location>
        <begin position="65"/>
        <end position="84"/>
    </location>
</feature>
<evidence type="ECO:0000256" key="8">
    <source>
        <dbReference type="ARBA" id="ARBA00022692"/>
    </source>
</evidence>
<accession>A0A8C4RVU0</accession>
<comment type="function">
    <text evidence="12">Dol-P-Glc:Glc(2)Man(9)GlcNAc(2)-PP-Dol alpha-1,2-glucosyltransferase that operates in the biosynthetic pathway of dolichol-linked oligosaccharides, the glycan precursors employed in protein asparagine (N)-glycosylation. The assembly of dolichol-linked oligosaccharides begins on the cytosolic side of the endoplasmic reticulum membrane and finishes in its lumen. The sequential addition of sugars to dolichol pyrophosphate produces dolichol-linked oligosaccharides containing fourteen sugars, including two GlcNAcs, nine mannoses and three glucoses. Once assembled, the oligosaccharide is transferred from the lipid to nascent proteins by oligosaccharyltransferases. In the lumen of the endoplasmic reticulum, adds the third and last glucose residue from dolichyl phosphate glucose (Dol-P-Glc) onto the lipid-linked oligosaccharide intermediate Glc(2)Man(9)GlcNAc(2)-PP-Dol to produce Glc(3)Man(9)GlcNAc(2)-PP-Dol.</text>
</comment>
<keyword evidence="9" id="KW-0256">Endoplasmic reticulum</keyword>
<evidence type="ECO:0000313" key="15">
    <source>
        <dbReference type="Ensembl" id="ENSECRP00000007572.1"/>
    </source>
</evidence>